<name>A0ABX5KFI4_9BURK</name>
<keyword evidence="3" id="KW-1185">Reference proteome</keyword>
<feature type="signal peptide" evidence="1">
    <location>
        <begin position="1"/>
        <end position="22"/>
    </location>
</feature>
<dbReference type="Proteomes" id="UP000245712">
    <property type="component" value="Unassembled WGS sequence"/>
</dbReference>
<evidence type="ECO:0000256" key="1">
    <source>
        <dbReference type="SAM" id="SignalP"/>
    </source>
</evidence>
<keyword evidence="1" id="KW-0732">Signal</keyword>
<dbReference type="Pfam" id="PF13663">
    <property type="entry name" value="DUF4148"/>
    <property type="match status" value="1"/>
</dbReference>
<sequence length="101" mass="11290">MKHSPKIWPMICALTISFAGMAAGGMAQGATHLSEKQCRDLAAIKSHAPVTKEQNQSELAALRKAGYDPRRFDPHYPQNLHAAQHQVDRWYQAECPQAQHN</sequence>
<dbReference type="InterPro" id="IPR025421">
    <property type="entry name" value="DUF4148"/>
</dbReference>
<dbReference type="EMBL" id="QEOB01000022">
    <property type="protein sequence ID" value="PVX73160.1"/>
    <property type="molecule type" value="Genomic_DNA"/>
</dbReference>
<gene>
    <name evidence="2" type="ORF">C7402_12250</name>
</gene>
<protein>
    <submittedName>
        <fullName evidence="2">Uncharacterized protein DUF4148</fullName>
    </submittedName>
</protein>
<evidence type="ECO:0000313" key="2">
    <source>
        <dbReference type="EMBL" id="PVX73160.1"/>
    </source>
</evidence>
<evidence type="ECO:0000313" key="3">
    <source>
        <dbReference type="Proteomes" id="UP000245712"/>
    </source>
</evidence>
<feature type="chain" id="PRO_5046955448" evidence="1">
    <location>
        <begin position="23"/>
        <end position="101"/>
    </location>
</feature>
<proteinExistence type="predicted"/>
<reference evidence="2 3" key="1">
    <citation type="submission" date="2018-05" db="EMBL/GenBank/DDBJ databases">
        <title>Genomic Encyclopedia of Type Strains, Phase IV (KMG-V): Genome sequencing to study the core and pangenomes of soil and plant-associated prokaryotes.</title>
        <authorList>
            <person name="Whitman W."/>
        </authorList>
    </citation>
    <scope>NUCLEOTIDE SEQUENCE [LARGE SCALE GENOMIC DNA]</scope>
    <source>
        <strain evidence="2 3">SCZa-39</strain>
    </source>
</reference>
<comment type="caution">
    <text evidence="2">The sequence shown here is derived from an EMBL/GenBank/DDBJ whole genome shotgun (WGS) entry which is preliminary data.</text>
</comment>
<accession>A0ABX5KFI4</accession>
<organism evidence="2 3">
    <name type="scientific">Paraburkholderia unamae</name>
    <dbReference type="NCBI Taxonomy" id="219649"/>
    <lineage>
        <taxon>Bacteria</taxon>
        <taxon>Pseudomonadati</taxon>
        <taxon>Pseudomonadota</taxon>
        <taxon>Betaproteobacteria</taxon>
        <taxon>Burkholderiales</taxon>
        <taxon>Burkholderiaceae</taxon>
        <taxon>Paraburkholderia</taxon>
    </lineage>
</organism>
<dbReference type="RefSeq" id="WP_116613865.1">
    <property type="nucleotide sequence ID" value="NZ_CAJZAT010000178.1"/>
</dbReference>